<protein>
    <submittedName>
        <fullName evidence="2">NAD(P)/FAD-dependent oxidoreductase</fullName>
        <ecNumber evidence="2">1.-.-.-</ecNumber>
    </submittedName>
</protein>
<evidence type="ECO:0000313" key="3">
    <source>
        <dbReference type="Proteomes" id="UP001602245"/>
    </source>
</evidence>
<evidence type="ECO:0000259" key="1">
    <source>
        <dbReference type="Pfam" id="PF01494"/>
    </source>
</evidence>
<gene>
    <name evidence="2" type="ORF">ACFY35_44530</name>
</gene>
<dbReference type="PANTHER" id="PTHR42685">
    <property type="entry name" value="GERANYLGERANYL DIPHOSPHATE REDUCTASE"/>
    <property type="match status" value="1"/>
</dbReference>
<dbReference type="Proteomes" id="UP001602245">
    <property type="component" value="Unassembled WGS sequence"/>
</dbReference>
<comment type="caution">
    <text evidence="2">The sequence shown here is derived from an EMBL/GenBank/DDBJ whole genome shotgun (WGS) entry which is preliminary data.</text>
</comment>
<dbReference type="GO" id="GO:0016491">
    <property type="term" value="F:oxidoreductase activity"/>
    <property type="evidence" value="ECO:0007669"/>
    <property type="project" value="UniProtKB-KW"/>
</dbReference>
<organism evidence="2 3">
    <name type="scientific">Paractinoplanes globisporus</name>
    <dbReference type="NCBI Taxonomy" id="113565"/>
    <lineage>
        <taxon>Bacteria</taxon>
        <taxon>Bacillati</taxon>
        <taxon>Actinomycetota</taxon>
        <taxon>Actinomycetes</taxon>
        <taxon>Micromonosporales</taxon>
        <taxon>Micromonosporaceae</taxon>
        <taxon>Paractinoplanes</taxon>
    </lineage>
</organism>
<reference evidence="2 3" key="1">
    <citation type="submission" date="2024-10" db="EMBL/GenBank/DDBJ databases">
        <title>The Natural Products Discovery Center: Release of the First 8490 Sequenced Strains for Exploring Actinobacteria Biosynthetic Diversity.</title>
        <authorList>
            <person name="Kalkreuter E."/>
            <person name="Kautsar S.A."/>
            <person name="Yang D."/>
            <person name="Bader C.D."/>
            <person name="Teijaro C.N."/>
            <person name="Fluegel L."/>
            <person name="Davis C.M."/>
            <person name="Simpson J.R."/>
            <person name="Lauterbach L."/>
            <person name="Steele A.D."/>
            <person name="Gui C."/>
            <person name="Meng S."/>
            <person name="Li G."/>
            <person name="Viehrig K."/>
            <person name="Ye F."/>
            <person name="Su P."/>
            <person name="Kiefer A.F."/>
            <person name="Nichols A."/>
            <person name="Cepeda A.J."/>
            <person name="Yan W."/>
            <person name="Fan B."/>
            <person name="Jiang Y."/>
            <person name="Adhikari A."/>
            <person name="Zheng C.-J."/>
            <person name="Schuster L."/>
            <person name="Cowan T.M."/>
            <person name="Smanski M.J."/>
            <person name="Chevrette M.G."/>
            <person name="De Carvalho L.P.S."/>
            <person name="Shen B."/>
        </authorList>
    </citation>
    <scope>NUCLEOTIDE SEQUENCE [LARGE SCALE GENOMIC DNA]</scope>
    <source>
        <strain evidence="2 3">NPDC000087</strain>
    </source>
</reference>
<accession>A0ABW6WTB6</accession>
<name>A0ABW6WTB6_9ACTN</name>
<dbReference type="EC" id="1.-.-.-" evidence="2"/>
<dbReference type="Gene3D" id="3.50.50.60">
    <property type="entry name" value="FAD/NAD(P)-binding domain"/>
    <property type="match status" value="1"/>
</dbReference>
<dbReference type="InterPro" id="IPR002938">
    <property type="entry name" value="FAD-bd"/>
</dbReference>
<dbReference type="InterPro" id="IPR036188">
    <property type="entry name" value="FAD/NAD-bd_sf"/>
</dbReference>
<dbReference type="PANTHER" id="PTHR42685:SF19">
    <property type="entry name" value="POSSIBLE OXIDOREDUCTASE"/>
    <property type="match status" value="1"/>
</dbReference>
<dbReference type="PRINTS" id="PR00420">
    <property type="entry name" value="RNGMNOXGNASE"/>
</dbReference>
<keyword evidence="2" id="KW-0560">Oxidoreductase</keyword>
<evidence type="ECO:0000313" key="2">
    <source>
        <dbReference type="EMBL" id="MFF5296547.1"/>
    </source>
</evidence>
<dbReference type="InterPro" id="IPR050407">
    <property type="entry name" value="Geranylgeranyl_reductase"/>
</dbReference>
<dbReference type="EMBL" id="JBIAZU010000008">
    <property type="protein sequence ID" value="MFF5296547.1"/>
    <property type="molecule type" value="Genomic_DNA"/>
</dbReference>
<dbReference type="SUPFAM" id="SSF51905">
    <property type="entry name" value="FAD/NAD(P)-binding domain"/>
    <property type="match status" value="1"/>
</dbReference>
<proteinExistence type="predicted"/>
<sequence>MSESEDEADVVVVGGRSAGAATAMLLGRLGHRVTVVERSRIPSDTLSTHGIARGGVVQLARWGLLDRVLASGAPCLREVLFRAGDAEEVRTVRPRAGVDGLIAPRRHILDGILAEAAVGAGARFRTGLTAHALIRGGDGRVRGVRARSTDGEQVSLPARIVVGADGVRSRMAVLCGSAVRESYPADNATFYLYVGGTSWPRLEYHAGELASGHTGFAGVFPTHGGEACVWVCCPAPMVAGVRGGAVESFFRLLASVSPSLAARARAGRVTSRVRGAVRLPNQIRRATGPGWALVGDAGCHRDPITGHGITDAFRDAELLAGGIDAYLCGDVVDLSGYETARDAALRETFDITCAMSRYPPLPEFAELQLRLGRALNTEADHLASLPWTVTA</sequence>
<dbReference type="Pfam" id="PF01494">
    <property type="entry name" value="FAD_binding_3"/>
    <property type="match status" value="1"/>
</dbReference>
<dbReference type="RefSeq" id="WP_020517316.1">
    <property type="nucleotide sequence ID" value="NZ_JBIAZU010000008.1"/>
</dbReference>
<feature type="domain" description="FAD-binding" evidence="1">
    <location>
        <begin position="7"/>
        <end position="343"/>
    </location>
</feature>
<keyword evidence="3" id="KW-1185">Reference proteome</keyword>